<gene>
    <name evidence="7" type="ORF">MARGE09_P1381</name>
</gene>
<evidence type="ECO:0000259" key="6">
    <source>
        <dbReference type="PROSITE" id="PS51007"/>
    </source>
</evidence>
<evidence type="ECO:0000313" key="8">
    <source>
        <dbReference type="Proteomes" id="UP001320119"/>
    </source>
</evidence>
<keyword evidence="1 4" id="KW-0349">Heme</keyword>
<evidence type="ECO:0000256" key="3">
    <source>
        <dbReference type="ARBA" id="ARBA00023004"/>
    </source>
</evidence>
<accession>A0AAN1WGI0</accession>
<evidence type="ECO:0000256" key="1">
    <source>
        <dbReference type="ARBA" id="ARBA00022617"/>
    </source>
</evidence>
<dbReference type="AlphaFoldDB" id="A0AAN1WGI0"/>
<organism evidence="7 8">
    <name type="scientific">Marinagarivorans cellulosilyticus</name>
    <dbReference type="NCBI Taxonomy" id="2721545"/>
    <lineage>
        <taxon>Bacteria</taxon>
        <taxon>Pseudomonadati</taxon>
        <taxon>Pseudomonadota</taxon>
        <taxon>Gammaproteobacteria</taxon>
        <taxon>Cellvibrionales</taxon>
        <taxon>Cellvibrionaceae</taxon>
        <taxon>Marinagarivorans</taxon>
    </lineage>
</organism>
<dbReference type="GO" id="GO:0020037">
    <property type="term" value="F:heme binding"/>
    <property type="evidence" value="ECO:0007669"/>
    <property type="project" value="InterPro"/>
</dbReference>
<dbReference type="SUPFAM" id="SSF46626">
    <property type="entry name" value="Cytochrome c"/>
    <property type="match status" value="1"/>
</dbReference>
<dbReference type="InterPro" id="IPR012938">
    <property type="entry name" value="Glc/Sorbosone_DH"/>
</dbReference>
<keyword evidence="8" id="KW-1185">Reference proteome</keyword>
<dbReference type="InterPro" id="IPR036909">
    <property type="entry name" value="Cyt_c-like_dom_sf"/>
</dbReference>
<sequence>MANLKTLSAPLLMACLSIACSAQAEKAENNYKKYCASCHGGELQGGLGSSLVDNEWKYGASDADIARVIEKGIADKGMPAWEKTLTQDDIRALIIYIREEGASAKVDAQLKSVQPQGGIFSTRHHKFKLEKVIDGFGVLWGLEFLSDGSFLLSERDGKLWQVKGKQKTEITGIPKVWAKTQGGLLDIAIKEPSSENPWVYLSYSQPSAKGAMTAIVRGKIKKHQFVDSQIIYQAAQEFHTDKGYHFGSRIVLDGGYIFFSVGDRGDRQQAQDLSRPNGKIHRLHDDGRMPTDNPFVNTPNAVKSIWSYGSRNPQGMVMSHDGLLWEAEHGPRGGDEVNIIEKGVNYGWPLISYGMNYDGTAVTNKTSAPGMAQPKHYWVPSIAVTAIDEYTGSAFARWANHLLVGSLARQEVQLLEVKGGEVISTELLLKNQGRIRDLVVGPEGFIYLAMNPDNQKGSGVYRLVPVTSM</sequence>
<dbReference type="KEGG" id="marq:MARGE09_P1381"/>
<dbReference type="InterPro" id="IPR009056">
    <property type="entry name" value="Cyt_c-like_dom"/>
</dbReference>
<evidence type="ECO:0000313" key="7">
    <source>
        <dbReference type="EMBL" id="BCD97180.1"/>
    </source>
</evidence>
<keyword evidence="3 4" id="KW-0408">Iron</keyword>
<keyword evidence="5" id="KW-0732">Signal</keyword>
<dbReference type="PANTHER" id="PTHR19328:SF75">
    <property type="entry name" value="ALDOSE SUGAR DEHYDROGENASE YLII"/>
    <property type="match status" value="1"/>
</dbReference>
<evidence type="ECO:0000256" key="5">
    <source>
        <dbReference type="SAM" id="SignalP"/>
    </source>
</evidence>
<dbReference type="Proteomes" id="UP001320119">
    <property type="component" value="Chromosome"/>
</dbReference>
<dbReference type="InterPro" id="IPR011042">
    <property type="entry name" value="6-blade_b-propeller_TolB-like"/>
</dbReference>
<dbReference type="SUPFAM" id="SSF50952">
    <property type="entry name" value="Soluble quinoprotein glucose dehydrogenase"/>
    <property type="match status" value="1"/>
</dbReference>
<dbReference type="InterPro" id="IPR011041">
    <property type="entry name" value="Quinoprot_gluc/sorb_DH_b-prop"/>
</dbReference>
<feature type="signal peptide" evidence="5">
    <location>
        <begin position="1"/>
        <end position="24"/>
    </location>
</feature>
<dbReference type="Gene3D" id="2.120.10.30">
    <property type="entry name" value="TolB, C-terminal domain"/>
    <property type="match status" value="1"/>
</dbReference>
<dbReference type="PROSITE" id="PS51257">
    <property type="entry name" value="PROKAR_LIPOPROTEIN"/>
    <property type="match status" value="1"/>
</dbReference>
<reference evidence="7 8" key="1">
    <citation type="journal article" date="2022" name="IScience">
        <title>An ultrasensitive nanofiber-based assay for enzymatic hydrolysis and deep-sea microbial degradation of cellulose.</title>
        <authorList>
            <person name="Tsudome M."/>
            <person name="Tachioka M."/>
            <person name="Miyazaki M."/>
            <person name="Uchimura K."/>
            <person name="Tsuda M."/>
            <person name="Takaki Y."/>
            <person name="Deguchi S."/>
        </authorList>
    </citation>
    <scope>NUCLEOTIDE SEQUENCE [LARGE SCALE GENOMIC DNA]</scope>
    <source>
        <strain evidence="7 8">GE09</strain>
    </source>
</reference>
<dbReference type="PANTHER" id="PTHR19328">
    <property type="entry name" value="HEDGEHOG-INTERACTING PROTEIN"/>
    <property type="match status" value="1"/>
</dbReference>
<keyword evidence="2 4" id="KW-0479">Metal-binding</keyword>
<dbReference type="PROSITE" id="PS51007">
    <property type="entry name" value="CYTC"/>
    <property type="match status" value="1"/>
</dbReference>
<dbReference type="EMBL" id="AP023086">
    <property type="protein sequence ID" value="BCD97180.1"/>
    <property type="molecule type" value="Genomic_DNA"/>
</dbReference>
<dbReference type="GO" id="GO:0046872">
    <property type="term" value="F:metal ion binding"/>
    <property type="evidence" value="ECO:0007669"/>
    <property type="project" value="UniProtKB-KW"/>
</dbReference>
<dbReference type="Gene3D" id="1.10.760.10">
    <property type="entry name" value="Cytochrome c-like domain"/>
    <property type="match status" value="1"/>
</dbReference>
<protein>
    <submittedName>
        <fullName evidence="7">Aldose sugar dehydrogenase</fullName>
    </submittedName>
</protein>
<feature type="domain" description="Cytochrome c" evidence="6">
    <location>
        <begin position="22"/>
        <end position="101"/>
    </location>
</feature>
<dbReference type="GO" id="GO:0009055">
    <property type="term" value="F:electron transfer activity"/>
    <property type="evidence" value="ECO:0007669"/>
    <property type="project" value="InterPro"/>
</dbReference>
<proteinExistence type="predicted"/>
<evidence type="ECO:0000256" key="4">
    <source>
        <dbReference type="PROSITE-ProRule" id="PRU00433"/>
    </source>
</evidence>
<name>A0AAN1WGI0_9GAMM</name>
<evidence type="ECO:0000256" key="2">
    <source>
        <dbReference type="ARBA" id="ARBA00022723"/>
    </source>
</evidence>
<dbReference type="RefSeq" id="WP_236986655.1">
    <property type="nucleotide sequence ID" value="NZ_AP023086.1"/>
</dbReference>
<dbReference type="Pfam" id="PF07995">
    <property type="entry name" value="GSDH"/>
    <property type="match status" value="1"/>
</dbReference>
<dbReference type="Pfam" id="PF13442">
    <property type="entry name" value="Cytochrome_CBB3"/>
    <property type="match status" value="1"/>
</dbReference>
<feature type="chain" id="PRO_5042929958" evidence="5">
    <location>
        <begin position="25"/>
        <end position="469"/>
    </location>
</feature>